<accession>A0ABQ5D528</accession>
<organism evidence="3 4">
    <name type="scientific">Tanacetum coccineum</name>
    <dbReference type="NCBI Taxonomy" id="301880"/>
    <lineage>
        <taxon>Eukaryota</taxon>
        <taxon>Viridiplantae</taxon>
        <taxon>Streptophyta</taxon>
        <taxon>Embryophyta</taxon>
        <taxon>Tracheophyta</taxon>
        <taxon>Spermatophyta</taxon>
        <taxon>Magnoliopsida</taxon>
        <taxon>eudicotyledons</taxon>
        <taxon>Gunneridae</taxon>
        <taxon>Pentapetalae</taxon>
        <taxon>asterids</taxon>
        <taxon>campanulids</taxon>
        <taxon>Asterales</taxon>
        <taxon>Asteraceae</taxon>
        <taxon>Asteroideae</taxon>
        <taxon>Anthemideae</taxon>
        <taxon>Anthemidinae</taxon>
        <taxon>Tanacetum</taxon>
    </lineage>
</organism>
<sequence>MSRRVESSGDEDSLGEDASKQGRRINAIDADEDITLVNVQDDAEMFDVNTLTGDEVFPKQEVAAKDVNLTIDEVTLAQALVALKSVKPKVKGVVIQEPFTTTTTTNSSQQPSQDKGKGIMVEEPVQTMKKNDLIRLDKETAKRLQAEFDEEERLAREKDEANVNLIKE</sequence>
<protein>
    <submittedName>
        <fullName evidence="3">Uncharacterized protein</fullName>
    </submittedName>
</protein>
<name>A0ABQ5D528_9ASTR</name>
<comment type="caution">
    <text evidence="3">The sequence shown here is derived from an EMBL/GenBank/DDBJ whole genome shotgun (WGS) entry which is preliminary data.</text>
</comment>
<evidence type="ECO:0000256" key="2">
    <source>
        <dbReference type="SAM" id="MobiDB-lite"/>
    </source>
</evidence>
<dbReference type="Proteomes" id="UP001151760">
    <property type="component" value="Unassembled WGS sequence"/>
</dbReference>
<gene>
    <name evidence="3" type="ORF">Tco_0924473</name>
</gene>
<evidence type="ECO:0000256" key="1">
    <source>
        <dbReference type="SAM" id="Coils"/>
    </source>
</evidence>
<feature type="region of interest" description="Disordered" evidence="2">
    <location>
        <begin position="1"/>
        <end position="27"/>
    </location>
</feature>
<evidence type="ECO:0000313" key="4">
    <source>
        <dbReference type="Proteomes" id="UP001151760"/>
    </source>
</evidence>
<reference evidence="3" key="1">
    <citation type="journal article" date="2022" name="Int. J. Mol. Sci.">
        <title>Draft Genome of Tanacetum Coccineum: Genomic Comparison of Closely Related Tanacetum-Family Plants.</title>
        <authorList>
            <person name="Yamashiro T."/>
            <person name="Shiraishi A."/>
            <person name="Nakayama K."/>
            <person name="Satake H."/>
        </authorList>
    </citation>
    <scope>NUCLEOTIDE SEQUENCE</scope>
</reference>
<feature type="coiled-coil region" evidence="1">
    <location>
        <begin position="134"/>
        <end position="161"/>
    </location>
</feature>
<evidence type="ECO:0000313" key="3">
    <source>
        <dbReference type="EMBL" id="GJT34054.1"/>
    </source>
</evidence>
<keyword evidence="1" id="KW-0175">Coiled coil</keyword>
<dbReference type="EMBL" id="BQNB010014930">
    <property type="protein sequence ID" value="GJT34054.1"/>
    <property type="molecule type" value="Genomic_DNA"/>
</dbReference>
<keyword evidence="4" id="KW-1185">Reference proteome</keyword>
<reference evidence="3" key="2">
    <citation type="submission" date="2022-01" db="EMBL/GenBank/DDBJ databases">
        <authorList>
            <person name="Yamashiro T."/>
            <person name="Shiraishi A."/>
            <person name="Satake H."/>
            <person name="Nakayama K."/>
        </authorList>
    </citation>
    <scope>NUCLEOTIDE SEQUENCE</scope>
</reference>
<proteinExistence type="predicted"/>